<organism evidence="3 4">
    <name type="scientific">Pedobacter gandavensis</name>
    <dbReference type="NCBI Taxonomy" id="2679963"/>
    <lineage>
        <taxon>Bacteria</taxon>
        <taxon>Pseudomonadati</taxon>
        <taxon>Bacteroidota</taxon>
        <taxon>Sphingobacteriia</taxon>
        <taxon>Sphingobacteriales</taxon>
        <taxon>Sphingobacteriaceae</taxon>
        <taxon>Pedobacter</taxon>
    </lineage>
</organism>
<dbReference type="Gene3D" id="3.40.50.20">
    <property type="match status" value="1"/>
</dbReference>
<keyword evidence="3" id="KW-0808">Transferase</keyword>
<dbReference type="InterPro" id="IPR020019">
    <property type="entry name" value="AcTrfase_PglD-like"/>
</dbReference>
<evidence type="ECO:0000259" key="2">
    <source>
        <dbReference type="Pfam" id="PF17836"/>
    </source>
</evidence>
<name>A0ABR6ESH2_9SPHI</name>
<dbReference type="EMBL" id="WNXC01000001">
    <property type="protein sequence ID" value="MBB2148206.1"/>
    <property type="molecule type" value="Genomic_DNA"/>
</dbReference>
<dbReference type="Pfam" id="PF00132">
    <property type="entry name" value="Hexapep"/>
    <property type="match status" value="2"/>
</dbReference>
<dbReference type="Pfam" id="PF17836">
    <property type="entry name" value="PglD_N"/>
    <property type="match status" value="1"/>
</dbReference>
<dbReference type="Gene3D" id="2.160.10.10">
    <property type="entry name" value="Hexapeptide repeat proteins"/>
    <property type="match status" value="2"/>
</dbReference>
<reference evidence="3 4" key="1">
    <citation type="submission" date="2019-11" db="EMBL/GenBank/DDBJ databases">
        <title>Description of Pedobacter sp. LMG 31462T.</title>
        <authorList>
            <person name="Carlier A."/>
            <person name="Qi S."/>
            <person name="Vandamme P."/>
        </authorList>
    </citation>
    <scope>NUCLEOTIDE SEQUENCE [LARGE SCALE GENOMIC DNA]</scope>
    <source>
        <strain evidence="3 4">LMG 31462</strain>
    </source>
</reference>
<feature type="domain" description="PglD N-terminal" evidence="2">
    <location>
        <begin position="2"/>
        <end position="81"/>
    </location>
</feature>
<comment type="similarity">
    <text evidence="1">Belongs to the transferase hexapeptide repeat family.</text>
</comment>
<comment type="caution">
    <text evidence="3">The sequence shown here is derived from an EMBL/GenBank/DDBJ whole genome shotgun (WGS) entry which is preliminary data.</text>
</comment>
<dbReference type="NCBIfam" id="TIGR03570">
    <property type="entry name" value="NeuD_NnaD"/>
    <property type="match status" value="1"/>
</dbReference>
<dbReference type="InterPro" id="IPR001451">
    <property type="entry name" value="Hexapep"/>
</dbReference>
<dbReference type="PANTHER" id="PTHR43300">
    <property type="entry name" value="ACETYLTRANSFERASE"/>
    <property type="match status" value="1"/>
</dbReference>
<sequence length="213" mass="22977">MLIIGAKGFAKDILEILQQNDELNQLVFYDDLSSDVEAELFGEFPILKSMEEAEQYFLNVDARFSIGIGNPNLRAEMYHKFTALGGLFHATISPKTEIGHYGVSIGKGCNILSGVKISNSVEIGMGTMIYYNSIINHDVVIGDFVEISPGAMVLGNCKIGSFTHIGSGAIILPGVIIGDYVKIAAGAVVTHNMPDNVMTAGVPAIIKKINYYN</sequence>
<protein>
    <submittedName>
        <fullName evidence="3">Hexapeptide transferase</fullName>
    </submittedName>
</protein>
<evidence type="ECO:0000256" key="1">
    <source>
        <dbReference type="ARBA" id="ARBA00007274"/>
    </source>
</evidence>
<accession>A0ABR6ESH2</accession>
<dbReference type="PANTHER" id="PTHR43300:SF10">
    <property type="entry name" value="2,3,4,5-TETRAHYDROPYRIDINE-2,6-DICARBOXYLATE N-ACETYLTRANSFERASE"/>
    <property type="match status" value="1"/>
</dbReference>
<proteinExistence type="inferred from homology"/>
<evidence type="ECO:0000313" key="3">
    <source>
        <dbReference type="EMBL" id="MBB2148206.1"/>
    </source>
</evidence>
<dbReference type="InterPro" id="IPR041561">
    <property type="entry name" value="PglD_N"/>
</dbReference>
<dbReference type="Proteomes" id="UP000636110">
    <property type="component" value="Unassembled WGS sequence"/>
</dbReference>
<dbReference type="GO" id="GO:0016740">
    <property type="term" value="F:transferase activity"/>
    <property type="evidence" value="ECO:0007669"/>
    <property type="project" value="UniProtKB-KW"/>
</dbReference>
<keyword evidence="4" id="KW-1185">Reference proteome</keyword>
<gene>
    <name evidence="3" type="ORF">GM920_04710</name>
</gene>
<dbReference type="InterPro" id="IPR050179">
    <property type="entry name" value="Trans_hexapeptide_repeat"/>
</dbReference>
<dbReference type="InterPro" id="IPR011004">
    <property type="entry name" value="Trimer_LpxA-like_sf"/>
</dbReference>
<dbReference type="CDD" id="cd03360">
    <property type="entry name" value="LbH_AT_putative"/>
    <property type="match status" value="1"/>
</dbReference>
<dbReference type="SUPFAM" id="SSF51161">
    <property type="entry name" value="Trimeric LpxA-like enzymes"/>
    <property type="match status" value="1"/>
</dbReference>
<evidence type="ECO:0000313" key="4">
    <source>
        <dbReference type="Proteomes" id="UP000636110"/>
    </source>
</evidence>